<dbReference type="InterPro" id="IPR014036">
    <property type="entry name" value="DeoR-like_C"/>
</dbReference>
<accession>A0A2A6FQ35</accession>
<dbReference type="GO" id="GO:0003677">
    <property type="term" value="F:DNA binding"/>
    <property type="evidence" value="ECO:0007669"/>
    <property type="project" value="UniProtKB-KW"/>
</dbReference>
<evidence type="ECO:0000259" key="8">
    <source>
        <dbReference type="PROSITE" id="PS51000"/>
    </source>
</evidence>
<evidence type="ECO:0000256" key="4">
    <source>
        <dbReference type="ARBA" id="ARBA00023125"/>
    </source>
</evidence>
<dbReference type="EMBL" id="NAEP01000045">
    <property type="protein sequence ID" value="PDQ34788.1"/>
    <property type="molecule type" value="Genomic_DNA"/>
</dbReference>
<keyword evidence="4" id="KW-0238">DNA-binding</keyword>
<reference evidence="10" key="1">
    <citation type="submission" date="2017-03" db="EMBL/GenBank/DDBJ databases">
        <authorList>
            <person name="Lund M.B."/>
        </authorList>
    </citation>
    <scope>NUCLEOTIDE SEQUENCE [LARGE SCALE GENOMIC DNA]</scope>
</reference>
<evidence type="ECO:0000256" key="2">
    <source>
        <dbReference type="ARBA" id="ARBA00022491"/>
    </source>
</evidence>
<proteinExistence type="predicted"/>
<feature type="domain" description="HTH deoR-type" evidence="8">
    <location>
        <begin position="33"/>
        <end position="88"/>
    </location>
</feature>
<dbReference type="PANTHER" id="PTHR30363:SF4">
    <property type="entry name" value="GLYCEROL-3-PHOSPHATE REGULON REPRESSOR"/>
    <property type="match status" value="1"/>
</dbReference>
<keyword evidence="5" id="KW-0804">Transcription</keyword>
<evidence type="ECO:0000256" key="6">
    <source>
        <dbReference type="ARBA" id="ARBA00024937"/>
    </source>
</evidence>
<dbReference type="Gene3D" id="1.10.10.10">
    <property type="entry name" value="Winged helix-like DNA-binding domain superfamily/Winged helix DNA-binding domain"/>
    <property type="match status" value="1"/>
</dbReference>
<evidence type="ECO:0000256" key="5">
    <source>
        <dbReference type="ARBA" id="ARBA00023163"/>
    </source>
</evidence>
<comment type="function">
    <text evidence="6">Repressor of the lactose catabolism operon. Galactose-6-phosphate is the inducer.</text>
</comment>
<keyword evidence="3" id="KW-0805">Transcription regulation</keyword>
<evidence type="ECO:0000256" key="3">
    <source>
        <dbReference type="ARBA" id="ARBA00023015"/>
    </source>
</evidence>
<dbReference type="InterPro" id="IPR036390">
    <property type="entry name" value="WH_DNA-bd_sf"/>
</dbReference>
<dbReference type="Pfam" id="PF00455">
    <property type="entry name" value="DeoRC"/>
    <property type="match status" value="1"/>
</dbReference>
<organism evidence="9 10">
    <name type="scientific">Candidatus Lumbricidiphila eiseniae</name>
    <dbReference type="NCBI Taxonomy" id="1969409"/>
    <lineage>
        <taxon>Bacteria</taxon>
        <taxon>Bacillati</taxon>
        <taxon>Actinomycetota</taxon>
        <taxon>Actinomycetes</taxon>
        <taxon>Micrococcales</taxon>
        <taxon>Microbacteriaceae</taxon>
        <taxon>Candidatus Lumbricidiphila</taxon>
    </lineage>
</organism>
<dbReference type="SMART" id="SM01134">
    <property type="entry name" value="DeoRC"/>
    <property type="match status" value="1"/>
</dbReference>
<dbReference type="InterPro" id="IPR018356">
    <property type="entry name" value="Tscrpt_reg_HTH_DeoR_CS"/>
</dbReference>
<feature type="region of interest" description="Disordered" evidence="7">
    <location>
        <begin position="1"/>
        <end position="30"/>
    </location>
</feature>
<name>A0A2A6FQ35_9MICO</name>
<dbReference type="Pfam" id="PF08220">
    <property type="entry name" value="HTH_DeoR"/>
    <property type="match status" value="1"/>
</dbReference>
<evidence type="ECO:0000313" key="10">
    <source>
        <dbReference type="Proteomes" id="UP000219994"/>
    </source>
</evidence>
<dbReference type="SUPFAM" id="SSF100950">
    <property type="entry name" value="NagB/RpiA/CoA transferase-like"/>
    <property type="match status" value="1"/>
</dbReference>
<dbReference type="Proteomes" id="UP000219994">
    <property type="component" value="Unassembled WGS sequence"/>
</dbReference>
<feature type="compositionally biased region" description="Basic and acidic residues" evidence="7">
    <location>
        <begin position="1"/>
        <end position="11"/>
    </location>
</feature>
<dbReference type="InterPro" id="IPR037171">
    <property type="entry name" value="NagB/RpiA_transferase-like"/>
</dbReference>
<dbReference type="AlphaFoldDB" id="A0A2A6FQ35"/>
<gene>
    <name evidence="9" type="ORF">B5766_09365</name>
</gene>
<dbReference type="InterPro" id="IPR036388">
    <property type="entry name" value="WH-like_DNA-bd_sf"/>
</dbReference>
<keyword evidence="2" id="KW-0678">Repressor</keyword>
<dbReference type="PANTHER" id="PTHR30363">
    <property type="entry name" value="HTH-TYPE TRANSCRIPTIONAL REGULATOR SRLR-RELATED"/>
    <property type="match status" value="1"/>
</dbReference>
<evidence type="ECO:0000256" key="1">
    <source>
        <dbReference type="ARBA" id="ARBA00021390"/>
    </source>
</evidence>
<protein>
    <recommendedName>
        <fullName evidence="1">Lactose phosphotransferase system repressor</fullName>
    </recommendedName>
</protein>
<dbReference type="InterPro" id="IPR050313">
    <property type="entry name" value="Carb_Metab_HTH_regulators"/>
</dbReference>
<dbReference type="SMART" id="SM00420">
    <property type="entry name" value="HTH_DEOR"/>
    <property type="match status" value="1"/>
</dbReference>
<dbReference type="SUPFAM" id="SSF46785">
    <property type="entry name" value="Winged helix' DNA-binding domain"/>
    <property type="match status" value="1"/>
</dbReference>
<sequence>MGELYDGKKVQMNDPGDDVADRERQFPETGRNKSTRLAFITEAVNRDGFVTVDVLADELDISRMTVHRDLDVLQQSGVLRKVRGGASAQRSAQFESDLPYRMRVAVTEKKAIARAAAGLATEGDVVIIDDSTTSLELLPLIVGRAPMTIITNFMSAMERLAGKPDTTLIGLGGEYVPRYRAFLGVGCEQALSELYADVLFASTSALRGLELYHQDQRVVAVKRAMMAAAQRRVLLMDHTKLGQGALHRLGSVTDFTHVVVDQKADLSLMSTIAEAGVEVIVAPSSNG</sequence>
<evidence type="ECO:0000256" key="7">
    <source>
        <dbReference type="SAM" id="MobiDB-lite"/>
    </source>
</evidence>
<dbReference type="GO" id="GO:0003700">
    <property type="term" value="F:DNA-binding transcription factor activity"/>
    <property type="evidence" value="ECO:0007669"/>
    <property type="project" value="InterPro"/>
</dbReference>
<dbReference type="PROSITE" id="PS51000">
    <property type="entry name" value="HTH_DEOR_2"/>
    <property type="match status" value="1"/>
</dbReference>
<evidence type="ECO:0000313" key="9">
    <source>
        <dbReference type="EMBL" id="PDQ34788.1"/>
    </source>
</evidence>
<dbReference type="PROSITE" id="PS00894">
    <property type="entry name" value="HTH_DEOR_1"/>
    <property type="match status" value="1"/>
</dbReference>
<comment type="caution">
    <text evidence="9">The sequence shown here is derived from an EMBL/GenBank/DDBJ whole genome shotgun (WGS) entry which is preliminary data.</text>
</comment>
<dbReference type="PRINTS" id="PR00037">
    <property type="entry name" value="HTHLACR"/>
</dbReference>
<dbReference type="InterPro" id="IPR001034">
    <property type="entry name" value="DeoR_HTH"/>
</dbReference>